<dbReference type="GO" id="GO:0005634">
    <property type="term" value="C:nucleus"/>
    <property type="evidence" value="ECO:0007669"/>
    <property type="project" value="TreeGrafter"/>
</dbReference>
<dbReference type="Pfam" id="PF00096">
    <property type="entry name" value="zf-C2H2"/>
    <property type="match status" value="2"/>
</dbReference>
<dbReference type="GO" id="GO:0043565">
    <property type="term" value="F:sequence-specific DNA binding"/>
    <property type="evidence" value="ECO:0007669"/>
    <property type="project" value="TreeGrafter"/>
</dbReference>
<dbReference type="FunFam" id="3.30.160.60:FF:000110">
    <property type="entry name" value="Zinc finger protein-like"/>
    <property type="match status" value="1"/>
</dbReference>
<name>A0A9D4SB48_DREPO</name>
<dbReference type="SMART" id="SM00355">
    <property type="entry name" value="ZnF_C2H2"/>
    <property type="match status" value="3"/>
</dbReference>
<evidence type="ECO:0000313" key="8">
    <source>
        <dbReference type="Proteomes" id="UP000828390"/>
    </source>
</evidence>
<keyword evidence="8" id="KW-1185">Reference proteome</keyword>
<dbReference type="PROSITE" id="PS50157">
    <property type="entry name" value="ZINC_FINGER_C2H2_2"/>
    <property type="match status" value="2"/>
</dbReference>
<dbReference type="PROSITE" id="PS00028">
    <property type="entry name" value="ZINC_FINGER_C2H2_1"/>
    <property type="match status" value="2"/>
</dbReference>
<dbReference type="PANTHER" id="PTHR24408">
    <property type="entry name" value="ZINC FINGER PROTEIN"/>
    <property type="match status" value="1"/>
</dbReference>
<feature type="domain" description="C2H2-type" evidence="6">
    <location>
        <begin position="24"/>
        <end position="51"/>
    </location>
</feature>
<evidence type="ECO:0000256" key="2">
    <source>
        <dbReference type="ARBA" id="ARBA00022737"/>
    </source>
</evidence>
<proteinExistence type="predicted"/>
<dbReference type="Gene3D" id="3.30.160.60">
    <property type="entry name" value="Classic Zinc Finger"/>
    <property type="match status" value="2"/>
</dbReference>
<gene>
    <name evidence="7" type="ORF">DPMN_021576</name>
</gene>
<reference evidence="7" key="2">
    <citation type="submission" date="2020-11" db="EMBL/GenBank/DDBJ databases">
        <authorList>
            <person name="McCartney M.A."/>
            <person name="Auch B."/>
            <person name="Kono T."/>
            <person name="Mallez S."/>
            <person name="Becker A."/>
            <person name="Gohl D.M."/>
            <person name="Silverstein K.A.T."/>
            <person name="Koren S."/>
            <person name="Bechman K.B."/>
            <person name="Herman A."/>
            <person name="Abrahante J.E."/>
            <person name="Garbe J."/>
        </authorList>
    </citation>
    <scope>NUCLEOTIDE SEQUENCE</scope>
    <source>
        <strain evidence="7">Duluth1</strain>
        <tissue evidence="7">Whole animal</tissue>
    </source>
</reference>
<evidence type="ECO:0000256" key="1">
    <source>
        <dbReference type="ARBA" id="ARBA00022723"/>
    </source>
</evidence>
<organism evidence="7 8">
    <name type="scientific">Dreissena polymorpha</name>
    <name type="common">Zebra mussel</name>
    <name type="synonym">Mytilus polymorpha</name>
    <dbReference type="NCBI Taxonomy" id="45954"/>
    <lineage>
        <taxon>Eukaryota</taxon>
        <taxon>Metazoa</taxon>
        <taxon>Spiralia</taxon>
        <taxon>Lophotrochozoa</taxon>
        <taxon>Mollusca</taxon>
        <taxon>Bivalvia</taxon>
        <taxon>Autobranchia</taxon>
        <taxon>Heteroconchia</taxon>
        <taxon>Euheterodonta</taxon>
        <taxon>Imparidentia</taxon>
        <taxon>Neoheterodontei</taxon>
        <taxon>Myida</taxon>
        <taxon>Dreissenoidea</taxon>
        <taxon>Dreissenidae</taxon>
        <taxon>Dreissena</taxon>
    </lineage>
</organism>
<evidence type="ECO:0000256" key="4">
    <source>
        <dbReference type="ARBA" id="ARBA00022833"/>
    </source>
</evidence>
<keyword evidence="2" id="KW-0677">Repeat</keyword>
<dbReference type="SUPFAM" id="SSF57667">
    <property type="entry name" value="beta-beta-alpha zinc fingers"/>
    <property type="match status" value="2"/>
</dbReference>
<evidence type="ECO:0000256" key="5">
    <source>
        <dbReference type="PROSITE-ProRule" id="PRU00042"/>
    </source>
</evidence>
<keyword evidence="4" id="KW-0862">Zinc</keyword>
<protein>
    <recommendedName>
        <fullName evidence="6">C2H2-type domain-containing protein</fullName>
    </recommendedName>
</protein>
<evidence type="ECO:0000259" key="6">
    <source>
        <dbReference type="PROSITE" id="PS50157"/>
    </source>
</evidence>
<feature type="domain" description="C2H2-type" evidence="6">
    <location>
        <begin position="78"/>
        <end position="106"/>
    </location>
</feature>
<dbReference type="InterPro" id="IPR036236">
    <property type="entry name" value="Znf_C2H2_sf"/>
</dbReference>
<evidence type="ECO:0000256" key="3">
    <source>
        <dbReference type="ARBA" id="ARBA00022771"/>
    </source>
</evidence>
<dbReference type="AlphaFoldDB" id="A0A9D4SB48"/>
<evidence type="ECO:0000313" key="7">
    <source>
        <dbReference type="EMBL" id="KAH3897388.1"/>
    </source>
</evidence>
<dbReference type="GO" id="GO:0008270">
    <property type="term" value="F:zinc ion binding"/>
    <property type="evidence" value="ECO:0007669"/>
    <property type="project" value="UniProtKB-KW"/>
</dbReference>
<dbReference type="PANTHER" id="PTHR24408:SF58">
    <property type="entry name" value="TRANSCRIPTION FACTOR (TFIIIA), PUTATIVE (AFU_ORTHOLOGUE AFUA_1G05150)-RELATED"/>
    <property type="match status" value="1"/>
</dbReference>
<dbReference type="EMBL" id="JAIWYP010000001">
    <property type="protein sequence ID" value="KAH3897388.1"/>
    <property type="molecule type" value="Genomic_DNA"/>
</dbReference>
<keyword evidence="3 5" id="KW-0863">Zinc-finger</keyword>
<reference evidence="7" key="1">
    <citation type="journal article" date="2019" name="bioRxiv">
        <title>The Genome of the Zebra Mussel, Dreissena polymorpha: A Resource for Invasive Species Research.</title>
        <authorList>
            <person name="McCartney M.A."/>
            <person name="Auch B."/>
            <person name="Kono T."/>
            <person name="Mallez S."/>
            <person name="Zhang Y."/>
            <person name="Obille A."/>
            <person name="Becker A."/>
            <person name="Abrahante J.E."/>
            <person name="Garbe J."/>
            <person name="Badalamenti J.P."/>
            <person name="Herman A."/>
            <person name="Mangelson H."/>
            <person name="Liachko I."/>
            <person name="Sullivan S."/>
            <person name="Sone E.D."/>
            <person name="Koren S."/>
            <person name="Silverstein K.A.T."/>
            <person name="Beckman K.B."/>
            <person name="Gohl D.M."/>
        </authorList>
    </citation>
    <scope>NUCLEOTIDE SEQUENCE</scope>
    <source>
        <strain evidence="7">Duluth1</strain>
        <tissue evidence="7">Whole animal</tissue>
    </source>
</reference>
<keyword evidence="1" id="KW-0479">Metal-binding</keyword>
<comment type="caution">
    <text evidence="7">The sequence shown here is derived from an EMBL/GenBank/DDBJ whole genome shotgun (WGS) entry which is preliminary data.</text>
</comment>
<dbReference type="InterPro" id="IPR013087">
    <property type="entry name" value="Znf_C2H2_type"/>
</dbReference>
<dbReference type="GO" id="GO:0000981">
    <property type="term" value="F:DNA-binding transcription factor activity, RNA polymerase II-specific"/>
    <property type="evidence" value="ECO:0007669"/>
    <property type="project" value="TreeGrafter"/>
</dbReference>
<accession>A0A9D4SB48</accession>
<dbReference type="Proteomes" id="UP000828390">
    <property type="component" value="Unassembled WGS sequence"/>
</dbReference>
<sequence>MDAEEQAVIDTALAEEPLNDDGRFTCGICDRSYSRKDALNRHLKIHNSSQHSCKKCYTFFPSVVALIEHQHKSHQKKILCSFCGKGFERTSHLKEHTIALHGERKLSCSFAGCSKTFYRDEIYQESVRNLL</sequence>